<proteinExistence type="predicted"/>
<protein>
    <submittedName>
        <fullName evidence="1">Uncharacterized protein</fullName>
    </submittedName>
</protein>
<accession>A0A516KL35</accession>
<sequence length="80" mass="9358">MDFEFERRNGVLTRKGNQGVIRTGIKGDVISQWGRKWFSPDEDQENIELFTPVDNPSILIPYHKIKFKYKVLEKSEGNSE</sequence>
<name>A0A516KL35_9BACI</name>
<dbReference type="Proteomes" id="UP000315215">
    <property type="component" value="Chromosome"/>
</dbReference>
<dbReference type="EMBL" id="CP041666">
    <property type="protein sequence ID" value="QDP42098.1"/>
    <property type="molecule type" value="Genomic_DNA"/>
</dbReference>
<dbReference type="KEGG" id="aqt:FN924_04985"/>
<keyword evidence="2" id="KW-1185">Reference proteome</keyword>
<reference evidence="1 2" key="1">
    <citation type="submission" date="2019-07" db="EMBL/GenBank/DDBJ databases">
        <authorList>
            <person name="Li J."/>
        </authorList>
    </citation>
    <scope>NUCLEOTIDE SEQUENCE [LARGE SCALE GENOMIC DNA]</scope>
    <source>
        <strain evidence="1 2">TKL69</strain>
    </source>
</reference>
<dbReference type="OrthoDB" id="1919202at2"/>
<evidence type="ECO:0000313" key="2">
    <source>
        <dbReference type="Proteomes" id="UP000315215"/>
    </source>
</evidence>
<dbReference type="AlphaFoldDB" id="A0A516KL35"/>
<evidence type="ECO:0000313" key="1">
    <source>
        <dbReference type="EMBL" id="QDP42098.1"/>
    </source>
</evidence>
<organism evidence="1 2">
    <name type="scientific">Radiobacillus deserti</name>
    <dbReference type="NCBI Taxonomy" id="2594883"/>
    <lineage>
        <taxon>Bacteria</taxon>
        <taxon>Bacillati</taxon>
        <taxon>Bacillota</taxon>
        <taxon>Bacilli</taxon>
        <taxon>Bacillales</taxon>
        <taxon>Bacillaceae</taxon>
        <taxon>Radiobacillus</taxon>
    </lineage>
</organism>
<gene>
    <name evidence="1" type="ORF">FN924_04985</name>
</gene>